<evidence type="ECO:0000256" key="10">
    <source>
        <dbReference type="ARBA" id="ARBA00025699"/>
    </source>
</evidence>
<proteinExistence type="inferred from homology"/>
<evidence type="ECO:0000313" key="15">
    <source>
        <dbReference type="EMBL" id="CAB4547486.1"/>
    </source>
</evidence>
<evidence type="ECO:0000256" key="11">
    <source>
        <dbReference type="ARBA" id="ARBA00033196"/>
    </source>
</evidence>
<organism evidence="15">
    <name type="scientific">freshwater metagenome</name>
    <dbReference type="NCBI Taxonomy" id="449393"/>
    <lineage>
        <taxon>unclassified sequences</taxon>
        <taxon>metagenomes</taxon>
        <taxon>ecological metagenomes</taxon>
    </lineage>
</organism>
<dbReference type="InterPro" id="IPR006700">
    <property type="entry name" value="RsmE"/>
</dbReference>
<dbReference type="InterPro" id="IPR015947">
    <property type="entry name" value="PUA-like_sf"/>
</dbReference>
<protein>
    <recommendedName>
        <fullName evidence="4">Ribosomal RNA small subunit methyltransferase E</fullName>
        <ecNumber evidence="3">2.1.1.193</ecNumber>
    </recommendedName>
    <alternativeName>
        <fullName evidence="11">16S rRNA m3U1498 methyltransferase</fullName>
    </alternativeName>
</protein>
<dbReference type="Gene3D" id="2.40.240.20">
    <property type="entry name" value="Hypothetical PUA domain-like, domain 1"/>
    <property type="match status" value="1"/>
</dbReference>
<dbReference type="GO" id="GO:0005737">
    <property type="term" value="C:cytoplasm"/>
    <property type="evidence" value="ECO:0007669"/>
    <property type="project" value="UniProtKB-SubCell"/>
</dbReference>
<evidence type="ECO:0000256" key="9">
    <source>
        <dbReference type="ARBA" id="ARBA00022691"/>
    </source>
</evidence>
<reference evidence="15" key="1">
    <citation type="submission" date="2020-05" db="EMBL/GenBank/DDBJ databases">
        <authorList>
            <person name="Chiriac C."/>
            <person name="Salcher M."/>
            <person name="Ghai R."/>
            <person name="Kavagutti S V."/>
        </authorList>
    </citation>
    <scope>NUCLEOTIDE SEQUENCE</scope>
</reference>
<evidence type="ECO:0000256" key="1">
    <source>
        <dbReference type="ARBA" id="ARBA00004496"/>
    </source>
</evidence>
<dbReference type="Pfam" id="PF04452">
    <property type="entry name" value="Methyltrans_RNA"/>
    <property type="match status" value="1"/>
</dbReference>
<dbReference type="SUPFAM" id="SSF88697">
    <property type="entry name" value="PUA domain-like"/>
    <property type="match status" value="1"/>
</dbReference>
<evidence type="ECO:0000256" key="4">
    <source>
        <dbReference type="ARBA" id="ARBA00013673"/>
    </source>
</evidence>
<keyword evidence="7" id="KW-0489">Methyltransferase</keyword>
<feature type="domain" description="Ribosomal RNA small subunit methyltransferase E methyltransferase" evidence="13">
    <location>
        <begin position="76"/>
        <end position="234"/>
    </location>
</feature>
<name>A0A6J6C891_9ZZZZ</name>
<keyword evidence="6" id="KW-0698">rRNA processing</keyword>
<dbReference type="InterPro" id="IPR046886">
    <property type="entry name" value="RsmE_MTase_dom"/>
</dbReference>
<evidence type="ECO:0000259" key="14">
    <source>
        <dbReference type="Pfam" id="PF20260"/>
    </source>
</evidence>
<accession>A0A6J6C891</accession>
<sequence>MFLAPRADLLEGTQVTLSGPEGRHAVSVVRVKVGEHIDLSDGDGLLVAGRVIEVRNPDELVIEVLERIIDDVVLPRLVVVQAIPKGERGERAVELLTEVGADAIIPWAASRCIAQWKGDRAEKALTKWENTAKAAGKQARRSRLPQVTGVATTGDVVSMIAAASGAIVLHEESTTALTDWNPPIDGEIVVVVGPEGGITSDEVEAFREAGAQIVHMGKSIMRTSTAGAAAVAVLGAVTGRWS</sequence>
<dbReference type="Pfam" id="PF20260">
    <property type="entry name" value="PUA_4"/>
    <property type="match status" value="1"/>
</dbReference>
<dbReference type="InterPro" id="IPR029028">
    <property type="entry name" value="Alpha/beta_knot_MTases"/>
</dbReference>
<comment type="function">
    <text evidence="10">Specifically methylates the N3 position of the uracil ring of uridine 1498 (m3U1498) in 16S rRNA. Acts on the fully assembled 30S ribosomal subunit.</text>
</comment>
<evidence type="ECO:0000256" key="5">
    <source>
        <dbReference type="ARBA" id="ARBA00022490"/>
    </source>
</evidence>
<dbReference type="PANTHER" id="PTHR30027:SF3">
    <property type="entry name" value="16S RRNA (URACIL(1498)-N(3))-METHYLTRANSFERASE"/>
    <property type="match status" value="1"/>
</dbReference>
<dbReference type="GO" id="GO:0070042">
    <property type="term" value="F:rRNA (uridine-N3-)-methyltransferase activity"/>
    <property type="evidence" value="ECO:0007669"/>
    <property type="project" value="TreeGrafter"/>
</dbReference>
<keyword evidence="5" id="KW-0963">Cytoplasm</keyword>
<dbReference type="EMBL" id="CAEZSO010000160">
    <property type="protein sequence ID" value="CAB4547486.1"/>
    <property type="molecule type" value="Genomic_DNA"/>
</dbReference>
<feature type="domain" description="Ribosomal RNA small subunit methyltransferase E PUA-like" evidence="14">
    <location>
        <begin position="17"/>
        <end position="65"/>
    </location>
</feature>
<evidence type="ECO:0000256" key="2">
    <source>
        <dbReference type="ARBA" id="ARBA00005528"/>
    </source>
</evidence>
<evidence type="ECO:0000256" key="3">
    <source>
        <dbReference type="ARBA" id="ARBA00012328"/>
    </source>
</evidence>
<dbReference type="PANTHER" id="PTHR30027">
    <property type="entry name" value="RIBOSOMAL RNA SMALL SUBUNIT METHYLTRANSFERASE E"/>
    <property type="match status" value="1"/>
</dbReference>
<dbReference type="InterPro" id="IPR046887">
    <property type="entry name" value="RsmE_PUA-like"/>
</dbReference>
<dbReference type="CDD" id="cd18084">
    <property type="entry name" value="RsmE-like"/>
    <property type="match status" value="1"/>
</dbReference>
<dbReference type="EC" id="2.1.1.193" evidence="3"/>
<comment type="similarity">
    <text evidence="2">Belongs to the RNA methyltransferase RsmE family.</text>
</comment>
<comment type="catalytic activity">
    <reaction evidence="12">
        <text>uridine(1498) in 16S rRNA + S-adenosyl-L-methionine = N(3)-methyluridine(1498) in 16S rRNA + S-adenosyl-L-homocysteine + H(+)</text>
        <dbReference type="Rhea" id="RHEA:42920"/>
        <dbReference type="Rhea" id="RHEA-COMP:10283"/>
        <dbReference type="Rhea" id="RHEA-COMP:10284"/>
        <dbReference type="ChEBI" id="CHEBI:15378"/>
        <dbReference type="ChEBI" id="CHEBI:57856"/>
        <dbReference type="ChEBI" id="CHEBI:59789"/>
        <dbReference type="ChEBI" id="CHEBI:65315"/>
        <dbReference type="ChEBI" id="CHEBI:74502"/>
        <dbReference type="EC" id="2.1.1.193"/>
    </reaction>
</comment>
<dbReference type="InterPro" id="IPR029026">
    <property type="entry name" value="tRNA_m1G_MTases_N"/>
</dbReference>
<evidence type="ECO:0000259" key="13">
    <source>
        <dbReference type="Pfam" id="PF04452"/>
    </source>
</evidence>
<dbReference type="AlphaFoldDB" id="A0A6J6C891"/>
<dbReference type="NCBIfam" id="TIGR00046">
    <property type="entry name" value="RsmE family RNA methyltransferase"/>
    <property type="match status" value="1"/>
</dbReference>
<evidence type="ECO:0000256" key="12">
    <source>
        <dbReference type="ARBA" id="ARBA00047944"/>
    </source>
</evidence>
<dbReference type="NCBIfam" id="NF008693">
    <property type="entry name" value="PRK11713.2-3"/>
    <property type="match status" value="1"/>
</dbReference>
<comment type="subcellular location">
    <subcellularLocation>
        <location evidence="1">Cytoplasm</location>
    </subcellularLocation>
</comment>
<keyword evidence="9" id="KW-0949">S-adenosyl-L-methionine</keyword>
<evidence type="ECO:0000256" key="8">
    <source>
        <dbReference type="ARBA" id="ARBA00022679"/>
    </source>
</evidence>
<evidence type="ECO:0000256" key="7">
    <source>
        <dbReference type="ARBA" id="ARBA00022603"/>
    </source>
</evidence>
<dbReference type="SUPFAM" id="SSF75217">
    <property type="entry name" value="alpha/beta knot"/>
    <property type="match status" value="1"/>
</dbReference>
<dbReference type="Gene3D" id="3.40.1280.10">
    <property type="match status" value="1"/>
</dbReference>
<gene>
    <name evidence="15" type="ORF">UFOPK1446_00815</name>
</gene>
<dbReference type="FunFam" id="3.40.1280.10:FF:000023">
    <property type="entry name" value="Ribosomal RNA small subunit methyltransferase E"/>
    <property type="match status" value="1"/>
</dbReference>
<dbReference type="GO" id="GO:0070475">
    <property type="term" value="P:rRNA base methylation"/>
    <property type="evidence" value="ECO:0007669"/>
    <property type="project" value="TreeGrafter"/>
</dbReference>
<keyword evidence="8" id="KW-0808">Transferase</keyword>
<evidence type="ECO:0000256" key="6">
    <source>
        <dbReference type="ARBA" id="ARBA00022552"/>
    </source>
</evidence>
<dbReference type="PIRSF" id="PIRSF015601">
    <property type="entry name" value="MTase_slr0722"/>
    <property type="match status" value="1"/>
</dbReference>